<reference evidence="2" key="1">
    <citation type="submission" date="2025-08" db="UniProtKB">
        <authorList>
            <consortium name="Ensembl"/>
        </authorList>
    </citation>
    <scope>IDENTIFICATION</scope>
</reference>
<evidence type="ECO:0000256" key="1">
    <source>
        <dbReference type="SAM" id="MobiDB-lite"/>
    </source>
</evidence>
<evidence type="ECO:0000313" key="2">
    <source>
        <dbReference type="Ensembl" id="ENSAOWP00000016457.1"/>
    </source>
</evidence>
<dbReference type="Ensembl" id="ENSAOWT00000018679.1">
    <property type="protein sequence ID" value="ENSAOWP00000016457.1"/>
    <property type="gene ID" value="ENSAOWG00000011206.1"/>
</dbReference>
<protein>
    <submittedName>
        <fullName evidence="2">Uncharacterized protein</fullName>
    </submittedName>
</protein>
<sequence>GSARRSPAPWRSGAAPPPTTISEPRIKKLEPVLLPELPLSRHN</sequence>
<dbReference type="AlphaFoldDB" id="A0A8B9PRI8"/>
<organism evidence="2 3">
    <name type="scientific">Apteryx owenii</name>
    <name type="common">Little spotted kiwi</name>
    <dbReference type="NCBI Taxonomy" id="8824"/>
    <lineage>
        <taxon>Eukaryota</taxon>
        <taxon>Metazoa</taxon>
        <taxon>Chordata</taxon>
        <taxon>Craniata</taxon>
        <taxon>Vertebrata</taxon>
        <taxon>Euteleostomi</taxon>
        <taxon>Archelosauria</taxon>
        <taxon>Archosauria</taxon>
        <taxon>Dinosauria</taxon>
        <taxon>Saurischia</taxon>
        <taxon>Theropoda</taxon>
        <taxon>Coelurosauria</taxon>
        <taxon>Aves</taxon>
        <taxon>Palaeognathae</taxon>
        <taxon>Apterygiformes</taxon>
        <taxon>Apterygidae</taxon>
        <taxon>Apteryx</taxon>
    </lineage>
</organism>
<name>A0A8B9PRI8_APTOW</name>
<reference evidence="2" key="2">
    <citation type="submission" date="2025-09" db="UniProtKB">
        <authorList>
            <consortium name="Ensembl"/>
        </authorList>
    </citation>
    <scope>IDENTIFICATION</scope>
</reference>
<evidence type="ECO:0000313" key="3">
    <source>
        <dbReference type="Proteomes" id="UP000694424"/>
    </source>
</evidence>
<feature type="region of interest" description="Disordered" evidence="1">
    <location>
        <begin position="1"/>
        <end position="27"/>
    </location>
</feature>
<accession>A0A8B9PRI8</accession>
<keyword evidence="3" id="KW-1185">Reference proteome</keyword>
<dbReference type="Proteomes" id="UP000694424">
    <property type="component" value="Unplaced"/>
</dbReference>
<proteinExistence type="predicted"/>